<dbReference type="Pfam" id="PF21797">
    <property type="entry name" value="CycT2-like_C"/>
    <property type="match status" value="2"/>
</dbReference>
<dbReference type="InterPro" id="IPR013763">
    <property type="entry name" value="Cyclin-like_dom"/>
</dbReference>
<dbReference type="WBParaSite" id="TCNE_0001131401-mRNA-1">
    <property type="protein sequence ID" value="TCNE_0001131401-mRNA-1"/>
    <property type="gene ID" value="TCNE_0001131401"/>
</dbReference>
<dbReference type="FunFam" id="1.10.472.10:FF:000181">
    <property type="entry name" value="Protein CBR-CIT-1.1"/>
    <property type="match status" value="1"/>
</dbReference>
<evidence type="ECO:0000313" key="10">
    <source>
        <dbReference type="Proteomes" id="UP000050794"/>
    </source>
</evidence>
<comment type="similarity">
    <text evidence="1">Belongs to the cyclin family. Cyclin C subfamily.</text>
</comment>
<proteinExistence type="inferred from homology"/>
<dbReference type="Gene3D" id="1.10.472.10">
    <property type="entry name" value="Cyclin-like"/>
    <property type="match status" value="3"/>
</dbReference>
<dbReference type="GO" id="GO:0016538">
    <property type="term" value="F:cyclin-dependent protein serine/threonine kinase regulator activity"/>
    <property type="evidence" value="ECO:0007669"/>
    <property type="project" value="InterPro"/>
</dbReference>
<evidence type="ECO:0000256" key="5">
    <source>
        <dbReference type="ARBA" id="ARBA00056850"/>
    </source>
</evidence>
<name>A0A183US44_TOXCA</name>
<dbReference type="InterPro" id="IPR006671">
    <property type="entry name" value="Cyclin_N"/>
</dbReference>
<organism evidence="10 11">
    <name type="scientific">Toxocara canis</name>
    <name type="common">Canine roundworm</name>
    <dbReference type="NCBI Taxonomy" id="6265"/>
    <lineage>
        <taxon>Eukaryota</taxon>
        <taxon>Metazoa</taxon>
        <taxon>Ecdysozoa</taxon>
        <taxon>Nematoda</taxon>
        <taxon>Chromadorea</taxon>
        <taxon>Rhabditida</taxon>
        <taxon>Spirurina</taxon>
        <taxon>Ascaridomorpha</taxon>
        <taxon>Ascaridoidea</taxon>
        <taxon>Toxocaridae</taxon>
        <taxon>Toxocara</taxon>
    </lineage>
</organism>
<comment type="function">
    <text evidence="5">Regulatory subunit of the cyclin-dependent kinase pair (CDK9/cyclin T) complex, also called positive transcription elongation factor B (P-TEFb), which is proposed to facilitate the transition from abortive to production elongation by phosphorylating the CTD (carboxy-terminal domain) of the large subunit of RNA polymerase II (RNAP II).</text>
</comment>
<feature type="compositionally biased region" description="Basic and acidic residues" evidence="7">
    <location>
        <begin position="501"/>
        <end position="518"/>
    </location>
</feature>
<keyword evidence="10" id="KW-1185">Reference proteome</keyword>
<evidence type="ECO:0000313" key="9">
    <source>
        <dbReference type="EMBL" id="VDM42635.1"/>
    </source>
</evidence>
<dbReference type="Proteomes" id="UP000050794">
    <property type="component" value="Unassembled WGS sequence"/>
</dbReference>
<dbReference type="SMART" id="SM00385">
    <property type="entry name" value="CYCLIN"/>
    <property type="match status" value="1"/>
</dbReference>
<evidence type="ECO:0000256" key="1">
    <source>
        <dbReference type="ARBA" id="ARBA00008638"/>
    </source>
</evidence>
<feature type="domain" description="Cyclin-like" evidence="8">
    <location>
        <begin position="61"/>
        <end position="164"/>
    </location>
</feature>
<gene>
    <name evidence="9" type="ORF">TCNE_LOCUS11314</name>
</gene>
<feature type="compositionally biased region" description="Polar residues" evidence="7">
    <location>
        <begin position="457"/>
        <end position="467"/>
    </location>
</feature>
<dbReference type="SUPFAM" id="SSF47954">
    <property type="entry name" value="Cyclin-like"/>
    <property type="match status" value="2"/>
</dbReference>
<dbReference type="InterPro" id="IPR036915">
    <property type="entry name" value="Cyclin-like_sf"/>
</dbReference>
<reference evidence="9 10" key="2">
    <citation type="submission" date="2018-11" db="EMBL/GenBank/DDBJ databases">
        <authorList>
            <consortium name="Pathogen Informatics"/>
        </authorList>
    </citation>
    <scope>NUCLEOTIDE SEQUENCE [LARGE SCALE GENOMIC DNA]</scope>
</reference>
<evidence type="ECO:0000256" key="7">
    <source>
        <dbReference type="SAM" id="MobiDB-lite"/>
    </source>
</evidence>
<dbReference type="InterPro" id="IPR043198">
    <property type="entry name" value="Cyclin/Ssn8"/>
</dbReference>
<dbReference type="AlphaFoldDB" id="A0A183US44"/>
<keyword evidence="4" id="KW-0804">Transcription</keyword>
<reference evidence="11" key="1">
    <citation type="submission" date="2016-06" db="UniProtKB">
        <authorList>
            <consortium name="WormBaseParasite"/>
        </authorList>
    </citation>
    <scope>IDENTIFICATION</scope>
</reference>
<keyword evidence="2" id="KW-0805">Transcription regulation</keyword>
<evidence type="ECO:0000256" key="4">
    <source>
        <dbReference type="ARBA" id="ARBA00023163"/>
    </source>
</evidence>
<feature type="region of interest" description="Disordered" evidence="7">
    <location>
        <begin position="1"/>
        <end position="21"/>
    </location>
</feature>
<evidence type="ECO:0000313" key="11">
    <source>
        <dbReference type="WBParaSite" id="TCNE_0001131401-mRNA-1"/>
    </source>
</evidence>
<keyword evidence="3 6" id="KW-0195">Cyclin</keyword>
<accession>A0A183US44</accession>
<sequence length="546" mass="60885">MATPDAVGSTGSTSANSARPAAVAPSSSRWIFTQEQLLNTPSIREGMHPEEELKRRRAAAQTIHQMADRLNHDSRVRISQLCICAAMMHMHRFFVFHSFYKFDPRDIAAACLFLAGKSEECPRKLEHIVRVWWAIKFPHTPNLEANRYHDAAQLIVTLENVILQTIAFDLSVDIPHTFVLNHMQNFARGSRKISEIAYWFASDIIPKLQLKLNNGSISIFTWLEIHIFLWRFENDDDLLRLCSFSRRFVSSRLHMTNWGVRFPARSIACVCIHLACLWAQFEVSAQKANADLKCYDAVRIQHKRLSTPLTALTYHYLSVYGAIFVGEQAEMRPTCRTNDTAACAHSTAEVQTNIGRVAVLHTIGTSIQTNGANWGVRVSYAYVPIACDARTGAARHLWAAAPIQMPPGSPPWYETVDPTMTANRLLELAEEFSHIYKTYGEQLNIKKYAMRNSVANAAQNSQGQVRRNSQSQPSNQAASSSLASLPPPPPAPELTTTPVKAEVKTEPARRIDLSDYKQRAAGVGVSGMTISSAHPEPALFPGFSTG</sequence>
<evidence type="ECO:0000256" key="2">
    <source>
        <dbReference type="ARBA" id="ARBA00023015"/>
    </source>
</evidence>
<feature type="region of interest" description="Disordered" evidence="7">
    <location>
        <begin position="457"/>
        <end position="518"/>
    </location>
</feature>
<protein>
    <submittedName>
        <fullName evidence="11">CYCLIN domain-containing protein</fullName>
    </submittedName>
</protein>
<dbReference type="EMBL" id="UYWY01020816">
    <property type="protein sequence ID" value="VDM42635.1"/>
    <property type="molecule type" value="Genomic_DNA"/>
</dbReference>
<evidence type="ECO:0000256" key="3">
    <source>
        <dbReference type="ARBA" id="ARBA00023127"/>
    </source>
</evidence>
<dbReference type="GO" id="GO:0006357">
    <property type="term" value="P:regulation of transcription by RNA polymerase II"/>
    <property type="evidence" value="ECO:0007669"/>
    <property type="project" value="InterPro"/>
</dbReference>
<evidence type="ECO:0000256" key="6">
    <source>
        <dbReference type="RuleBase" id="RU000383"/>
    </source>
</evidence>
<feature type="compositionally biased region" description="Low complexity" evidence="7">
    <location>
        <begin position="468"/>
        <end position="484"/>
    </location>
</feature>
<dbReference type="PANTHER" id="PTHR10026">
    <property type="entry name" value="CYCLIN"/>
    <property type="match status" value="1"/>
</dbReference>
<evidence type="ECO:0000259" key="8">
    <source>
        <dbReference type="SMART" id="SM00385"/>
    </source>
</evidence>
<dbReference type="Pfam" id="PF00134">
    <property type="entry name" value="Cyclin_N"/>
    <property type="match status" value="1"/>
</dbReference>